<feature type="domain" description="Response regulatory" evidence="3">
    <location>
        <begin position="3"/>
        <end position="117"/>
    </location>
</feature>
<dbReference type="CDD" id="cd01949">
    <property type="entry name" value="GGDEF"/>
    <property type="match status" value="1"/>
</dbReference>
<dbReference type="InterPro" id="IPR000160">
    <property type="entry name" value="GGDEF_dom"/>
</dbReference>
<organism evidence="5 6">
    <name type="scientific">Geotalea uraniireducens (strain Rf4)</name>
    <name type="common">Geobacter uraniireducens</name>
    <dbReference type="NCBI Taxonomy" id="351605"/>
    <lineage>
        <taxon>Bacteria</taxon>
        <taxon>Pseudomonadati</taxon>
        <taxon>Thermodesulfobacteriota</taxon>
        <taxon>Desulfuromonadia</taxon>
        <taxon>Geobacterales</taxon>
        <taxon>Geobacteraceae</taxon>
        <taxon>Geotalea</taxon>
    </lineage>
</organism>
<dbReference type="GO" id="GO:0000160">
    <property type="term" value="P:phosphorelay signal transduction system"/>
    <property type="evidence" value="ECO:0007669"/>
    <property type="project" value="InterPro"/>
</dbReference>
<dbReference type="SMART" id="SM00448">
    <property type="entry name" value="REC"/>
    <property type="match status" value="1"/>
</dbReference>
<evidence type="ECO:0000259" key="4">
    <source>
        <dbReference type="PROSITE" id="PS50887"/>
    </source>
</evidence>
<dbReference type="SUPFAM" id="SSF55781">
    <property type="entry name" value="GAF domain-like"/>
    <property type="match status" value="1"/>
</dbReference>
<proteinExistence type="predicted"/>
<reference evidence="5 6" key="1">
    <citation type="submission" date="2007-05" db="EMBL/GenBank/DDBJ databases">
        <title>Complete sequence of Geobacter uraniireducens Rf4.</title>
        <authorList>
            <consortium name="US DOE Joint Genome Institute"/>
            <person name="Copeland A."/>
            <person name="Lucas S."/>
            <person name="Lapidus A."/>
            <person name="Barry K."/>
            <person name="Detter J.C."/>
            <person name="Glavina del Rio T."/>
            <person name="Hammon N."/>
            <person name="Israni S."/>
            <person name="Dalin E."/>
            <person name="Tice H."/>
            <person name="Pitluck S."/>
            <person name="Chertkov O."/>
            <person name="Brettin T."/>
            <person name="Bruce D."/>
            <person name="Han C."/>
            <person name="Schmutz J."/>
            <person name="Larimer F."/>
            <person name="Land M."/>
            <person name="Hauser L."/>
            <person name="Kyrpides N."/>
            <person name="Mikhailova N."/>
            <person name="Shelobolina E."/>
            <person name="Aklujkar M."/>
            <person name="Lovley D."/>
            <person name="Richardson P."/>
        </authorList>
    </citation>
    <scope>NUCLEOTIDE SEQUENCE [LARGE SCALE GENOMIC DNA]</scope>
    <source>
        <strain evidence="5 6">Rf4</strain>
    </source>
</reference>
<accession>A5GF71</accession>
<evidence type="ECO:0000313" key="5">
    <source>
        <dbReference type="EMBL" id="ABQ26076.1"/>
    </source>
</evidence>
<dbReference type="RefSeq" id="WP_011938779.1">
    <property type="nucleotide sequence ID" value="NC_009483.1"/>
</dbReference>
<dbReference type="PANTHER" id="PTHR45138">
    <property type="entry name" value="REGULATORY COMPONENTS OF SENSORY TRANSDUCTION SYSTEM"/>
    <property type="match status" value="1"/>
</dbReference>
<dbReference type="SUPFAM" id="SSF52172">
    <property type="entry name" value="CheY-like"/>
    <property type="match status" value="1"/>
</dbReference>
<dbReference type="HOGENOM" id="CLU_000445_11_28_7"/>
<dbReference type="OrthoDB" id="9812260at2"/>
<dbReference type="KEGG" id="gur:Gura_1886"/>
<dbReference type="PROSITE" id="PS50887">
    <property type="entry name" value="GGDEF"/>
    <property type="match status" value="1"/>
</dbReference>
<dbReference type="Pfam" id="PF00990">
    <property type="entry name" value="GGDEF"/>
    <property type="match status" value="1"/>
</dbReference>
<evidence type="ECO:0000256" key="1">
    <source>
        <dbReference type="ARBA" id="ARBA00012528"/>
    </source>
</evidence>
<dbReference type="Proteomes" id="UP000006695">
    <property type="component" value="Chromosome"/>
</dbReference>
<dbReference type="GO" id="GO:0003824">
    <property type="term" value="F:catalytic activity"/>
    <property type="evidence" value="ECO:0007669"/>
    <property type="project" value="UniProtKB-ARBA"/>
</dbReference>
<dbReference type="CDD" id="cd00156">
    <property type="entry name" value="REC"/>
    <property type="match status" value="1"/>
</dbReference>
<dbReference type="SMART" id="SM00267">
    <property type="entry name" value="GGDEF"/>
    <property type="match status" value="1"/>
</dbReference>
<dbReference type="PROSITE" id="PS50110">
    <property type="entry name" value="RESPONSE_REGULATORY"/>
    <property type="match status" value="1"/>
</dbReference>
<sequence length="462" mass="51757">MERILVVEDDSFFREVFADLLIEDGFHVDVAASGEQALVMVQNREYQLVVTDLVMPDITGLDILSKVKQLDPTIDVIMVTGHANMETAIFALKNGARDYLVKPINHDEFKHAVALCFEQRRLLDENQELKGLINLYHVSQTIANCLDLERIHTLLVDSLAKEFAVSRGLGYFLDGADNLELKALKGVSEASAGRLGELILSRYNVQGEDSRSFVLLHDFMQPDADFGLGTDGDMKEAMLFFVRSRTVLQGIVILFSEPGTSFPADIQFKNINFLLDQSSLALENAVRYNNAKNLLYIDELTGLFNYRYLDVALEREIRRAERYGSHISVIFLDIDLFKRVNDMYGHLVGSRALNEVGILLKKSVRDVDTVIRYGGDEYTIILIETGIDGAAAVAERIRRSIEAHGFMAADGLNLKLTASLGYACYPEDAKTKTELLELADQAMYRGKADGKNRVFYVSAKNN</sequence>
<keyword evidence="2" id="KW-0597">Phosphoprotein</keyword>
<dbReference type="Gene3D" id="3.30.450.40">
    <property type="match status" value="1"/>
</dbReference>
<name>A5GF71_GEOUR</name>
<gene>
    <name evidence="5" type="ordered locus">Gura_1886</name>
</gene>
<dbReference type="InterPro" id="IPR043128">
    <property type="entry name" value="Rev_trsase/Diguanyl_cyclase"/>
</dbReference>
<keyword evidence="6" id="KW-1185">Reference proteome</keyword>
<dbReference type="PANTHER" id="PTHR45138:SF6">
    <property type="entry name" value="DIGUANYLATE CYCLASE DGCN"/>
    <property type="match status" value="1"/>
</dbReference>
<dbReference type="NCBIfam" id="TIGR00254">
    <property type="entry name" value="GGDEF"/>
    <property type="match status" value="1"/>
</dbReference>
<dbReference type="InterPro" id="IPR001789">
    <property type="entry name" value="Sig_transdc_resp-reg_receiver"/>
</dbReference>
<feature type="domain" description="GGDEF" evidence="4">
    <location>
        <begin position="325"/>
        <end position="459"/>
    </location>
</feature>
<dbReference type="EC" id="2.7.7.65" evidence="1"/>
<dbReference type="InterPro" id="IPR029787">
    <property type="entry name" value="Nucleotide_cyclase"/>
</dbReference>
<evidence type="ECO:0000259" key="3">
    <source>
        <dbReference type="PROSITE" id="PS50110"/>
    </source>
</evidence>
<dbReference type="STRING" id="351605.Gura_1886"/>
<dbReference type="InterPro" id="IPR029016">
    <property type="entry name" value="GAF-like_dom_sf"/>
</dbReference>
<feature type="modified residue" description="4-aspartylphosphate" evidence="2">
    <location>
        <position position="52"/>
    </location>
</feature>
<dbReference type="InterPro" id="IPR011006">
    <property type="entry name" value="CheY-like_superfamily"/>
</dbReference>
<dbReference type="InterPro" id="IPR050469">
    <property type="entry name" value="Diguanylate_Cyclase"/>
</dbReference>
<dbReference type="AlphaFoldDB" id="A5GF71"/>
<evidence type="ECO:0000313" key="6">
    <source>
        <dbReference type="Proteomes" id="UP000006695"/>
    </source>
</evidence>
<dbReference type="SUPFAM" id="SSF55073">
    <property type="entry name" value="Nucleotide cyclase"/>
    <property type="match status" value="1"/>
</dbReference>
<dbReference type="Gene3D" id="3.30.70.270">
    <property type="match status" value="1"/>
</dbReference>
<dbReference type="Pfam" id="PF00072">
    <property type="entry name" value="Response_reg"/>
    <property type="match status" value="1"/>
</dbReference>
<dbReference type="FunFam" id="3.30.70.270:FF:000001">
    <property type="entry name" value="Diguanylate cyclase domain protein"/>
    <property type="match status" value="1"/>
</dbReference>
<dbReference type="Gene3D" id="3.40.50.2300">
    <property type="match status" value="1"/>
</dbReference>
<protein>
    <recommendedName>
        <fullName evidence="1">diguanylate cyclase</fullName>
        <ecNumber evidence="1">2.7.7.65</ecNumber>
    </recommendedName>
</protein>
<evidence type="ECO:0000256" key="2">
    <source>
        <dbReference type="PROSITE-ProRule" id="PRU00169"/>
    </source>
</evidence>
<dbReference type="EMBL" id="CP000698">
    <property type="protein sequence ID" value="ABQ26076.1"/>
    <property type="molecule type" value="Genomic_DNA"/>
</dbReference>